<organism evidence="3 4">
    <name type="scientific">Megalurothrips usitatus</name>
    <name type="common">bean blossom thrips</name>
    <dbReference type="NCBI Taxonomy" id="439358"/>
    <lineage>
        <taxon>Eukaryota</taxon>
        <taxon>Metazoa</taxon>
        <taxon>Ecdysozoa</taxon>
        <taxon>Arthropoda</taxon>
        <taxon>Hexapoda</taxon>
        <taxon>Insecta</taxon>
        <taxon>Pterygota</taxon>
        <taxon>Neoptera</taxon>
        <taxon>Paraneoptera</taxon>
        <taxon>Thysanoptera</taxon>
        <taxon>Terebrantia</taxon>
        <taxon>Thripoidea</taxon>
        <taxon>Thripidae</taxon>
        <taxon>Megalurothrips</taxon>
    </lineage>
</organism>
<name>A0AAV7X779_9NEOP</name>
<accession>A0AAV7X779</accession>
<dbReference type="InterPro" id="IPR029058">
    <property type="entry name" value="AB_hydrolase_fold"/>
</dbReference>
<evidence type="ECO:0000256" key="1">
    <source>
        <dbReference type="ARBA" id="ARBA00012480"/>
    </source>
</evidence>
<gene>
    <name evidence="3" type="ORF">ONE63_003540</name>
</gene>
<dbReference type="EMBL" id="JAPTSV010000014">
    <property type="protein sequence ID" value="KAJ1520407.1"/>
    <property type="molecule type" value="Genomic_DNA"/>
</dbReference>
<keyword evidence="4" id="KW-1185">Reference proteome</keyword>
<dbReference type="Pfam" id="PF00975">
    <property type="entry name" value="Thioesterase"/>
    <property type="match status" value="1"/>
</dbReference>
<protein>
    <recommendedName>
        <fullName evidence="1">oleoyl-[acyl-carrier-protein] hydrolase</fullName>
        <ecNumber evidence="1">3.1.2.14</ecNumber>
    </recommendedName>
</protein>
<dbReference type="Proteomes" id="UP001075354">
    <property type="component" value="Chromosome 14"/>
</dbReference>
<evidence type="ECO:0000259" key="2">
    <source>
        <dbReference type="Pfam" id="PF00975"/>
    </source>
</evidence>
<comment type="caution">
    <text evidence="3">The sequence shown here is derived from an EMBL/GenBank/DDBJ whole genome shotgun (WGS) entry which is preliminary data.</text>
</comment>
<dbReference type="InterPro" id="IPR001031">
    <property type="entry name" value="Thioesterase"/>
</dbReference>
<dbReference type="EC" id="3.1.2.14" evidence="1"/>
<evidence type="ECO:0000313" key="3">
    <source>
        <dbReference type="EMBL" id="KAJ1520407.1"/>
    </source>
</evidence>
<feature type="domain" description="Thioesterase" evidence="2">
    <location>
        <begin position="187"/>
        <end position="271"/>
    </location>
</feature>
<dbReference type="AlphaFoldDB" id="A0AAV7X779"/>
<dbReference type="GO" id="GO:0016297">
    <property type="term" value="F:fatty acyl-[ACP] hydrolase activity"/>
    <property type="evidence" value="ECO:0007669"/>
    <property type="project" value="UniProtKB-EC"/>
</dbReference>
<reference evidence="3" key="1">
    <citation type="submission" date="2022-12" db="EMBL/GenBank/DDBJ databases">
        <title>Chromosome-level genome assembly of the bean flower thrips Megalurothrips usitatus.</title>
        <authorList>
            <person name="Ma L."/>
            <person name="Liu Q."/>
            <person name="Li H."/>
            <person name="Cai W."/>
        </authorList>
    </citation>
    <scope>NUCLEOTIDE SEQUENCE</scope>
    <source>
        <strain evidence="3">Cailab_2022a</strain>
    </source>
</reference>
<sequence length="383" mass="39612">MYGCLPQPGPSALSVLTALGAPQDDADEAVAALVSAALAAAPAVRLVVLSAQPGPQAAALRRLADLAAARASQGLSTACLAAPLSSAVSYLANLVCRAEPPPLTCLTAADAASGASVAEQPIAALPDSAAALAAVGRAAARCADGATLRAVPSLSLPRRCPSENSTVFALPPLGVLDPAAAEQLAGLAGRLLSPVVVVEAAVRASIHDTAMDVVKGVVSRQPRGPYNILGWGLAAVLALEVQRQLEAAGSRGVLFLVHGDVRAAVEWAKKAVPAREPTAIAEPETRRGAEAISRLLNAIANYECDLNRQFEWSVHIVGHSAIDRRSLNKKDSNVHLINMIEPGLDHASMASWVNENCVNHRHARSDDMRHAIASKRSAPKPCE</sequence>
<dbReference type="SUPFAM" id="SSF53474">
    <property type="entry name" value="alpha/beta-Hydrolases"/>
    <property type="match status" value="1"/>
</dbReference>
<dbReference type="Gene3D" id="3.40.50.1820">
    <property type="entry name" value="alpha/beta hydrolase"/>
    <property type="match status" value="1"/>
</dbReference>
<proteinExistence type="predicted"/>
<evidence type="ECO:0000313" key="4">
    <source>
        <dbReference type="Proteomes" id="UP001075354"/>
    </source>
</evidence>